<sequence length="177" mass="19531">MLAALMVLILLGPMPQAHAEHVLPLVAAEGYYAEINGVEYRPSQERSQTWAACGVQDDNHKLVRTFTKNGGPSGQSAYLKCGSSGWGYRHIQDRHMGDWNNIAVQIGDNWRSFADFAIEQILIAPESATYKSGNDTYAFTAPVQIRDSDGNVVSTYRPLVSVANESRNIITAYPRRG</sequence>
<evidence type="ECO:0000256" key="1">
    <source>
        <dbReference type="SAM" id="SignalP"/>
    </source>
</evidence>
<name>A0ABY6YR36_9ACTN</name>
<organism evidence="2 3">
    <name type="scientific">Streptomonospora nanhaiensis</name>
    <dbReference type="NCBI Taxonomy" id="1323731"/>
    <lineage>
        <taxon>Bacteria</taxon>
        <taxon>Bacillati</taxon>
        <taxon>Actinomycetota</taxon>
        <taxon>Actinomycetes</taxon>
        <taxon>Streptosporangiales</taxon>
        <taxon>Nocardiopsidaceae</taxon>
        <taxon>Streptomonospora</taxon>
    </lineage>
</organism>
<feature type="signal peptide" evidence="1">
    <location>
        <begin position="1"/>
        <end position="19"/>
    </location>
</feature>
<dbReference type="Proteomes" id="UP001156498">
    <property type="component" value="Chromosome"/>
</dbReference>
<accession>A0ABY6YR36</accession>
<keyword evidence="1" id="KW-0732">Signal</keyword>
<protein>
    <submittedName>
        <fullName evidence="2">Uncharacterized protein</fullName>
    </submittedName>
</protein>
<reference evidence="2 3" key="1">
    <citation type="journal article" date="2013" name="Int. J. Syst. Evol. Microbiol.">
        <title>Description of Streptomonospora sediminis sp. nov. and Streptomonospora nanhaiensis sp. nov., and reclassification of Nocardiopsis arabia Hozzein &amp; Goodfellow 2008 as Streptomonospora arabica comb. nov. and emended description of the genus Streptomonospora.</title>
        <authorList>
            <person name="Zhang D.F."/>
            <person name="Pan H.Q."/>
            <person name="He J."/>
            <person name="Zhang X.M."/>
            <person name="Zhang Y.G."/>
            <person name="Klenk H.P."/>
            <person name="Hu J.C."/>
            <person name="Li W.J."/>
        </authorList>
    </citation>
    <scope>NUCLEOTIDE SEQUENCE [LARGE SCALE GENOMIC DNA]</scope>
    <source>
        <strain evidence="2 3">12A09</strain>
    </source>
</reference>
<keyword evidence="3" id="KW-1185">Reference proteome</keyword>
<proteinExistence type="predicted"/>
<evidence type="ECO:0000313" key="2">
    <source>
        <dbReference type="EMBL" id="WAE74775.1"/>
    </source>
</evidence>
<feature type="chain" id="PRO_5046054757" evidence="1">
    <location>
        <begin position="20"/>
        <end position="177"/>
    </location>
</feature>
<evidence type="ECO:0000313" key="3">
    <source>
        <dbReference type="Proteomes" id="UP001156498"/>
    </source>
</evidence>
<dbReference type="RefSeq" id="WP_267948548.1">
    <property type="nucleotide sequence ID" value="NZ_CP113264.1"/>
</dbReference>
<dbReference type="EMBL" id="CP113264">
    <property type="protein sequence ID" value="WAE74775.1"/>
    <property type="molecule type" value="Genomic_DNA"/>
</dbReference>
<gene>
    <name evidence="2" type="ORF">OUQ99_06605</name>
</gene>